<dbReference type="EMBL" id="JANJYJ010000004">
    <property type="protein sequence ID" value="KAK3220790.1"/>
    <property type="molecule type" value="Genomic_DNA"/>
</dbReference>
<evidence type="ECO:0000313" key="3">
    <source>
        <dbReference type="Proteomes" id="UP001281410"/>
    </source>
</evidence>
<gene>
    <name evidence="2" type="ORF">Dsin_014760</name>
</gene>
<accession>A0AAE0AN49</accession>
<reference evidence="2" key="1">
    <citation type="journal article" date="2023" name="Plant J.">
        <title>Genome sequences and population genomics provide insights into the demographic history, inbreeding, and mutation load of two 'living fossil' tree species of Dipteronia.</title>
        <authorList>
            <person name="Feng Y."/>
            <person name="Comes H.P."/>
            <person name="Chen J."/>
            <person name="Zhu S."/>
            <person name="Lu R."/>
            <person name="Zhang X."/>
            <person name="Li P."/>
            <person name="Qiu J."/>
            <person name="Olsen K.M."/>
            <person name="Qiu Y."/>
        </authorList>
    </citation>
    <scope>NUCLEOTIDE SEQUENCE</scope>
    <source>
        <strain evidence="2">NBL</strain>
    </source>
</reference>
<evidence type="ECO:0000313" key="2">
    <source>
        <dbReference type="EMBL" id="KAK3220790.1"/>
    </source>
</evidence>
<dbReference type="PANTHER" id="PTHR47723:SF19">
    <property type="entry name" value="POLYNUCLEOTIDYL TRANSFERASE, RIBONUCLEASE H-LIKE SUPERFAMILY PROTEIN"/>
    <property type="match status" value="1"/>
</dbReference>
<sequence length="137" mass="15169">MKEWLGGFALNRGVGSVIDAELWGIFVGLKIIWKAGFKKVIIESDSQSIVALLSNDSPTNNPLFSIIQACRSLINNEWSCNIHHVYRESNRVADYLAKMGQSLEPGISFFKDPPPQILVVLDDDRKGLAAARLVPIC</sequence>
<dbReference type="CDD" id="cd06222">
    <property type="entry name" value="RNase_H_like"/>
    <property type="match status" value="1"/>
</dbReference>
<dbReference type="PANTHER" id="PTHR47723">
    <property type="entry name" value="OS05G0353850 PROTEIN"/>
    <property type="match status" value="1"/>
</dbReference>
<dbReference type="SUPFAM" id="SSF53098">
    <property type="entry name" value="Ribonuclease H-like"/>
    <property type="match status" value="1"/>
</dbReference>
<dbReference type="AlphaFoldDB" id="A0AAE0AN49"/>
<dbReference type="Gene3D" id="3.30.420.10">
    <property type="entry name" value="Ribonuclease H-like superfamily/Ribonuclease H"/>
    <property type="match status" value="1"/>
</dbReference>
<feature type="domain" description="RNase H type-1" evidence="1">
    <location>
        <begin position="13"/>
        <end position="99"/>
    </location>
</feature>
<dbReference type="InterPro" id="IPR044730">
    <property type="entry name" value="RNase_H-like_dom_plant"/>
</dbReference>
<protein>
    <recommendedName>
        <fullName evidence="1">RNase H type-1 domain-containing protein</fullName>
    </recommendedName>
</protein>
<evidence type="ECO:0000259" key="1">
    <source>
        <dbReference type="Pfam" id="PF13456"/>
    </source>
</evidence>
<dbReference type="Proteomes" id="UP001281410">
    <property type="component" value="Unassembled WGS sequence"/>
</dbReference>
<organism evidence="2 3">
    <name type="scientific">Dipteronia sinensis</name>
    <dbReference type="NCBI Taxonomy" id="43782"/>
    <lineage>
        <taxon>Eukaryota</taxon>
        <taxon>Viridiplantae</taxon>
        <taxon>Streptophyta</taxon>
        <taxon>Embryophyta</taxon>
        <taxon>Tracheophyta</taxon>
        <taxon>Spermatophyta</taxon>
        <taxon>Magnoliopsida</taxon>
        <taxon>eudicotyledons</taxon>
        <taxon>Gunneridae</taxon>
        <taxon>Pentapetalae</taxon>
        <taxon>rosids</taxon>
        <taxon>malvids</taxon>
        <taxon>Sapindales</taxon>
        <taxon>Sapindaceae</taxon>
        <taxon>Hippocastanoideae</taxon>
        <taxon>Acereae</taxon>
        <taxon>Dipteronia</taxon>
    </lineage>
</organism>
<dbReference type="InterPro" id="IPR002156">
    <property type="entry name" value="RNaseH_domain"/>
</dbReference>
<dbReference type="InterPro" id="IPR036397">
    <property type="entry name" value="RNaseH_sf"/>
</dbReference>
<proteinExistence type="predicted"/>
<dbReference type="Pfam" id="PF13456">
    <property type="entry name" value="RVT_3"/>
    <property type="match status" value="1"/>
</dbReference>
<dbReference type="InterPro" id="IPR012337">
    <property type="entry name" value="RNaseH-like_sf"/>
</dbReference>
<dbReference type="InterPro" id="IPR053151">
    <property type="entry name" value="RNase_H-like"/>
</dbReference>
<dbReference type="GO" id="GO:0003676">
    <property type="term" value="F:nucleic acid binding"/>
    <property type="evidence" value="ECO:0007669"/>
    <property type="project" value="InterPro"/>
</dbReference>
<dbReference type="GO" id="GO:0004523">
    <property type="term" value="F:RNA-DNA hybrid ribonuclease activity"/>
    <property type="evidence" value="ECO:0007669"/>
    <property type="project" value="InterPro"/>
</dbReference>
<name>A0AAE0AN49_9ROSI</name>
<keyword evidence="3" id="KW-1185">Reference proteome</keyword>
<comment type="caution">
    <text evidence="2">The sequence shown here is derived from an EMBL/GenBank/DDBJ whole genome shotgun (WGS) entry which is preliminary data.</text>
</comment>